<accession>A0A5K3G2T0</accession>
<sequence>IAFAVSQGFEDPTYNEALDVLESRLDRLIHNLRQRRGNVFRFGKRNIPYRQLTTHEELQFLP</sequence>
<proteinExistence type="predicted"/>
<evidence type="ECO:0000313" key="1">
    <source>
        <dbReference type="WBParaSite" id="MCU_012424-RA"/>
    </source>
</evidence>
<dbReference type="WBParaSite" id="MCU_012424-RA">
    <property type="protein sequence ID" value="MCU_012424-RA"/>
    <property type="gene ID" value="MCU_012424"/>
</dbReference>
<reference evidence="1" key="1">
    <citation type="submission" date="2019-11" db="UniProtKB">
        <authorList>
            <consortium name="WormBaseParasite"/>
        </authorList>
    </citation>
    <scope>IDENTIFICATION</scope>
</reference>
<name>A0A5K3G2T0_MESCO</name>
<dbReference type="AlphaFoldDB" id="A0A5K3G2T0"/>
<protein>
    <submittedName>
        <fullName evidence="1">Transposase</fullName>
    </submittedName>
</protein>
<organism evidence="1">
    <name type="scientific">Mesocestoides corti</name>
    <name type="common">Flatworm</name>
    <dbReference type="NCBI Taxonomy" id="53468"/>
    <lineage>
        <taxon>Eukaryota</taxon>
        <taxon>Metazoa</taxon>
        <taxon>Spiralia</taxon>
        <taxon>Lophotrochozoa</taxon>
        <taxon>Platyhelminthes</taxon>
        <taxon>Cestoda</taxon>
        <taxon>Eucestoda</taxon>
        <taxon>Cyclophyllidea</taxon>
        <taxon>Mesocestoididae</taxon>
        <taxon>Mesocestoides</taxon>
    </lineage>
</organism>